<sequence length="269" mass="30432">MSNKHLDDDFYGSDDYDIVNNNNNNKDKDNGSREAERSKGKIYPMGYRDGLEDGKNQTLQIGFNDGLKEGVIYGYNWSLLLGAVSSVDVFFHHNKHFANEHTSKLDDLITSLRVLIDSKLASPSVDVLKQKFMVYEHIDQPTIVTKTKKSSNFDGCCGGSQNDDGCCKQVEEKEENTKSSCCSTLESCSTTTTTTTTTNQDDQLQQQLQQKQQSNLDEKIQKEFEEEKEFIRFRLECIEAINKCGLKGEQIINDCLTKKMTVKFGSSSY</sequence>
<keyword evidence="8" id="KW-1185">Reference proteome</keyword>
<dbReference type="Pfam" id="PF09811">
    <property type="entry name" value="Yae1_N"/>
    <property type="match status" value="1"/>
</dbReference>
<keyword evidence="3" id="KW-0963">Cytoplasm</keyword>
<dbReference type="GO" id="GO:0005737">
    <property type="term" value="C:cytoplasm"/>
    <property type="evidence" value="ECO:0007669"/>
    <property type="project" value="UniProtKB-SubCell"/>
</dbReference>
<evidence type="ECO:0000256" key="2">
    <source>
        <dbReference type="ARBA" id="ARBA00004496"/>
    </source>
</evidence>
<protein>
    <recommendedName>
        <fullName evidence="6">Essential protein Yae1 N-terminal domain-containing protein</fullName>
    </recommendedName>
</protein>
<dbReference type="InterPro" id="IPR019191">
    <property type="entry name" value="Essential_protein_Yae1_N"/>
</dbReference>
<dbReference type="GO" id="GO:0005634">
    <property type="term" value="C:nucleus"/>
    <property type="evidence" value="ECO:0007669"/>
    <property type="project" value="UniProtKB-SubCell"/>
</dbReference>
<dbReference type="Proteomes" id="UP000007797">
    <property type="component" value="Unassembled WGS sequence"/>
</dbReference>
<dbReference type="STRING" id="1054147.F4QBG3"/>
<evidence type="ECO:0000313" key="8">
    <source>
        <dbReference type="Proteomes" id="UP000007797"/>
    </source>
</evidence>
<dbReference type="PANTHER" id="PTHR18829:SF0">
    <property type="entry name" value="PROTEIN YAE1 HOMOLOG"/>
    <property type="match status" value="1"/>
</dbReference>
<proteinExistence type="predicted"/>
<dbReference type="GeneID" id="14866799"/>
<accession>F4QBG3</accession>
<keyword evidence="4" id="KW-0539">Nucleus</keyword>
<dbReference type="RefSeq" id="XP_004351451.1">
    <property type="nucleotide sequence ID" value="XM_004351399.1"/>
</dbReference>
<feature type="domain" description="Essential protein Yae1 N-terminal" evidence="6">
    <location>
        <begin position="46"/>
        <end position="82"/>
    </location>
</feature>
<evidence type="ECO:0000259" key="6">
    <source>
        <dbReference type="Pfam" id="PF09811"/>
    </source>
</evidence>
<evidence type="ECO:0000256" key="1">
    <source>
        <dbReference type="ARBA" id="ARBA00004123"/>
    </source>
</evidence>
<dbReference type="AlphaFoldDB" id="F4QBG3"/>
<organism evidence="7 8">
    <name type="scientific">Cavenderia fasciculata</name>
    <name type="common">Slime mold</name>
    <name type="synonym">Dictyostelium fasciculatum</name>
    <dbReference type="NCBI Taxonomy" id="261658"/>
    <lineage>
        <taxon>Eukaryota</taxon>
        <taxon>Amoebozoa</taxon>
        <taxon>Evosea</taxon>
        <taxon>Eumycetozoa</taxon>
        <taxon>Dictyostelia</taxon>
        <taxon>Acytosteliales</taxon>
        <taxon>Cavenderiaceae</taxon>
        <taxon>Cavenderia</taxon>
    </lineage>
</organism>
<feature type="region of interest" description="Disordered" evidence="5">
    <location>
        <begin position="1"/>
        <end position="39"/>
    </location>
</feature>
<name>F4QBG3_CACFS</name>
<feature type="compositionally biased region" description="Basic and acidic residues" evidence="5">
    <location>
        <begin position="25"/>
        <end position="39"/>
    </location>
</feature>
<reference evidence="8" key="1">
    <citation type="journal article" date="2011" name="Genome Res.">
        <title>Phylogeny-wide analysis of social amoeba genomes highlights ancient origins for complex intercellular communication.</title>
        <authorList>
            <person name="Heidel A.J."/>
            <person name="Lawal H.M."/>
            <person name="Felder M."/>
            <person name="Schilde C."/>
            <person name="Helps N.R."/>
            <person name="Tunggal B."/>
            <person name="Rivero F."/>
            <person name="John U."/>
            <person name="Schleicher M."/>
            <person name="Eichinger L."/>
            <person name="Platzer M."/>
            <person name="Noegel A.A."/>
            <person name="Schaap P."/>
            <person name="Gloeckner G."/>
        </authorList>
    </citation>
    <scope>NUCLEOTIDE SEQUENCE [LARGE SCALE GENOMIC DNA]</scope>
    <source>
        <strain evidence="8">SH3</strain>
    </source>
</reference>
<dbReference type="KEGG" id="dfa:DFA_10809"/>
<dbReference type="OrthoDB" id="20086at2759"/>
<dbReference type="InterPro" id="IPR038881">
    <property type="entry name" value="Yae1-like"/>
</dbReference>
<dbReference type="EMBL" id="GL883027">
    <property type="protein sequence ID" value="EGG14935.1"/>
    <property type="molecule type" value="Genomic_DNA"/>
</dbReference>
<dbReference type="PANTHER" id="PTHR18829">
    <property type="entry name" value="PROTEIN YAE1 HOMOLOG"/>
    <property type="match status" value="1"/>
</dbReference>
<evidence type="ECO:0000313" key="7">
    <source>
        <dbReference type="EMBL" id="EGG14935.1"/>
    </source>
</evidence>
<comment type="subcellular location">
    <subcellularLocation>
        <location evidence="2">Cytoplasm</location>
    </subcellularLocation>
    <subcellularLocation>
        <location evidence="1">Nucleus</location>
    </subcellularLocation>
</comment>
<evidence type="ECO:0000256" key="3">
    <source>
        <dbReference type="ARBA" id="ARBA00022490"/>
    </source>
</evidence>
<gene>
    <name evidence="7" type="ORF">DFA_10809</name>
</gene>
<evidence type="ECO:0000256" key="5">
    <source>
        <dbReference type="SAM" id="MobiDB-lite"/>
    </source>
</evidence>
<evidence type="ECO:0000256" key="4">
    <source>
        <dbReference type="ARBA" id="ARBA00023242"/>
    </source>
</evidence>